<organism evidence="1 2">
    <name type="scientific">Pedobacter africanus</name>
    <dbReference type="NCBI Taxonomy" id="151894"/>
    <lineage>
        <taxon>Bacteria</taxon>
        <taxon>Pseudomonadati</taxon>
        <taxon>Bacteroidota</taxon>
        <taxon>Sphingobacteriia</taxon>
        <taxon>Sphingobacteriales</taxon>
        <taxon>Sphingobacteriaceae</taxon>
        <taxon>Pedobacter</taxon>
    </lineage>
</organism>
<comment type="caution">
    <text evidence="1">The sequence shown here is derived from an EMBL/GenBank/DDBJ whole genome shotgun (WGS) entry which is preliminary data.</text>
</comment>
<evidence type="ECO:0000313" key="1">
    <source>
        <dbReference type="EMBL" id="MDR6786505.1"/>
    </source>
</evidence>
<protein>
    <submittedName>
        <fullName evidence="1">RNA polymerase sigma-70 factor (ECF subfamily)</fullName>
    </submittedName>
</protein>
<dbReference type="EMBL" id="JAVDTF010000007">
    <property type="protein sequence ID" value="MDR6786505.1"/>
    <property type="molecule type" value="Genomic_DNA"/>
</dbReference>
<sequence>MADYSKYTDHELLTLIKKGDEQAYAVVFRKYWDKLLVVAGRRLNDQDEAEEVLQDIFLNLWKRRQKLELRVGFDHYFAVALKFEIINRLARQQRESSRNENYTRTITSLVQDASGNFDLELLRTELEASIQALPPKCQLVFRMSREKDMTNKEIAADLGISEKAVEKHVGAAIKTLRTKFGQYLPIFLIFLSK</sequence>
<name>A0ACC6L4D0_9SPHI</name>
<accession>A0ACC6L4D0</accession>
<dbReference type="Proteomes" id="UP001246858">
    <property type="component" value="Unassembled WGS sequence"/>
</dbReference>
<keyword evidence="2" id="KW-1185">Reference proteome</keyword>
<reference evidence="1" key="1">
    <citation type="submission" date="2023-07" db="EMBL/GenBank/DDBJ databases">
        <title>Sorghum-associated microbial communities from plants grown in Nebraska, USA.</title>
        <authorList>
            <person name="Schachtman D."/>
        </authorList>
    </citation>
    <scope>NUCLEOTIDE SEQUENCE</scope>
    <source>
        <strain evidence="1">2697</strain>
    </source>
</reference>
<proteinExistence type="predicted"/>
<gene>
    <name evidence="1" type="ORF">J2X78_005100</name>
</gene>
<evidence type="ECO:0000313" key="2">
    <source>
        <dbReference type="Proteomes" id="UP001246858"/>
    </source>
</evidence>